<organism evidence="1 2">
    <name type="scientific">Novosphingobium kunmingense</name>
    <dbReference type="NCBI Taxonomy" id="1211806"/>
    <lineage>
        <taxon>Bacteria</taxon>
        <taxon>Pseudomonadati</taxon>
        <taxon>Pseudomonadota</taxon>
        <taxon>Alphaproteobacteria</taxon>
        <taxon>Sphingomonadales</taxon>
        <taxon>Sphingomonadaceae</taxon>
        <taxon>Novosphingobium</taxon>
    </lineage>
</organism>
<dbReference type="Pfam" id="PF05960">
    <property type="entry name" value="DUF885"/>
    <property type="match status" value="1"/>
</dbReference>
<evidence type="ECO:0000313" key="2">
    <source>
        <dbReference type="Proteomes" id="UP000232587"/>
    </source>
</evidence>
<reference evidence="1 2" key="1">
    <citation type="submission" date="2017-11" db="EMBL/GenBank/DDBJ databases">
        <title>Genomic Encyclopedia of Type Strains, Phase III (KMG-III): the genomes of soil and plant-associated and newly described type strains.</title>
        <authorList>
            <person name="Whitman W."/>
        </authorList>
    </citation>
    <scope>NUCLEOTIDE SEQUENCE [LARGE SCALE GENOMIC DNA]</scope>
    <source>
        <strain evidence="1 2">CGMCC 1.12274</strain>
    </source>
</reference>
<dbReference type="RefSeq" id="WP_232730066.1">
    <property type="nucleotide sequence ID" value="NZ_PHUF01000002.1"/>
</dbReference>
<sequence length="600" mass="67089">MLGAASLIAGAAPGAAQSPIVSAAAISRGTEDERLMALFRDDARREDALDPMAVIYRGGTPSPEAFRDLLTDNLVRAERLSVEESLSAMRRIDRRKLSAERQISYDVFLVDKRQERDRLRPDMVALTAVRPFNHFGGLHVEFPSLVARDGALPYDDIDDYRANLALIRSFPRVLDNAIARFREGLSSGVVETQLTTINMVGQIDALLAQPLDKSPFTSPVRNFPAGLSAAERAELRTAYTAALRDEVYPAYRRLRAFLNDEYQPAARAKVGISAMKGGMTLYRRAILQHTTLSLDPQKVHQTGLGEVARIQREMDAVRLELGYGGDLRTFFNTIRTDPRFHPKTREQLAEGFAAVARKVDALVPQYFNRTPRTKLLIEPYPAYREKYEAGGSYNQGSPDGSRPGVFYYNAYDVESRFLSGITTLYLHEGAPGHHFQISLAQEDRTLPDFQRFGGNNAYVEGWALYAETLGYPMGFYQDPLQHWGTLDDEMLRAMRLVVDTGIHAKGWTREQAIAYMLANSGMGESDATAEVERYIAWPGQALSYKVGAMTIQRLRRKAEGALGSRFDVRAFHDQVLSSGALPLPILEAKIDRWIARSRRS</sequence>
<dbReference type="AlphaFoldDB" id="A0A2N0I1N6"/>
<dbReference type="PANTHER" id="PTHR33361:SF16">
    <property type="entry name" value="DUF885 DOMAIN-CONTAINING PROTEIN"/>
    <property type="match status" value="1"/>
</dbReference>
<dbReference type="EMBL" id="PHUF01000002">
    <property type="protein sequence ID" value="PKB25093.1"/>
    <property type="molecule type" value="Genomic_DNA"/>
</dbReference>
<dbReference type="InterPro" id="IPR010281">
    <property type="entry name" value="DUF885"/>
</dbReference>
<comment type="caution">
    <text evidence="1">The sequence shown here is derived from an EMBL/GenBank/DDBJ whole genome shotgun (WGS) entry which is preliminary data.</text>
</comment>
<proteinExistence type="predicted"/>
<dbReference type="Proteomes" id="UP000232587">
    <property type="component" value="Unassembled WGS sequence"/>
</dbReference>
<evidence type="ECO:0000313" key="1">
    <source>
        <dbReference type="EMBL" id="PKB25093.1"/>
    </source>
</evidence>
<dbReference type="PANTHER" id="PTHR33361">
    <property type="entry name" value="GLR0591 PROTEIN"/>
    <property type="match status" value="1"/>
</dbReference>
<protein>
    <submittedName>
        <fullName evidence="1">Uncharacterized protein (DUF885 family)</fullName>
    </submittedName>
</protein>
<gene>
    <name evidence="1" type="ORF">B0I00_0274</name>
</gene>
<keyword evidence="2" id="KW-1185">Reference proteome</keyword>
<accession>A0A2N0I1N6</accession>
<name>A0A2N0I1N6_9SPHN</name>